<evidence type="ECO:0008006" key="2">
    <source>
        <dbReference type="Google" id="ProtNLM"/>
    </source>
</evidence>
<feature type="non-terminal residue" evidence="1">
    <location>
        <position position="1"/>
    </location>
</feature>
<organism evidence="1">
    <name type="scientific">hydrothermal vent metagenome</name>
    <dbReference type="NCBI Taxonomy" id="652676"/>
    <lineage>
        <taxon>unclassified sequences</taxon>
        <taxon>metagenomes</taxon>
        <taxon>ecological metagenomes</taxon>
    </lineage>
</organism>
<gene>
    <name evidence="1" type="ORF">MNBD_NITROSPIRAE02-390</name>
</gene>
<evidence type="ECO:0000313" key="1">
    <source>
        <dbReference type="EMBL" id="VAX29921.1"/>
    </source>
</evidence>
<dbReference type="AlphaFoldDB" id="A0A3B1CTU0"/>
<dbReference type="InterPro" id="IPR027417">
    <property type="entry name" value="P-loop_NTPase"/>
</dbReference>
<dbReference type="EMBL" id="UOGH01000137">
    <property type="protein sequence ID" value="VAX29921.1"/>
    <property type="molecule type" value="Genomic_DNA"/>
</dbReference>
<protein>
    <recommendedName>
        <fullName evidence="2">Sulfotransferase</fullName>
    </recommendedName>
</protein>
<accession>A0A3B1CTU0</accession>
<dbReference type="Gene3D" id="3.40.50.300">
    <property type="entry name" value="P-loop containing nucleotide triphosphate hydrolases"/>
    <property type="match status" value="1"/>
</dbReference>
<dbReference type="SUPFAM" id="SSF52540">
    <property type="entry name" value="P-loop containing nucleoside triphosphate hydrolases"/>
    <property type="match status" value="1"/>
</dbReference>
<proteinExistence type="predicted"/>
<name>A0A3B1CTU0_9ZZZZ</name>
<sequence>LKSPQTVVKRICDFTGLEYSDDMIPQPHHKLPFGMKYRERWYPLRVDVNEQYLRAVPDKYIDMIYKHCGKSAELYGYVKPGLRIKD</sequence>
<reference evidence="1" key="1">
    <citation type="submission" date="2018-06" db="EMBL/GenBank/DDBJ databases">
        <authorList>
            <person name="Zhirakovskaya E."/>
        </authorList>
    </citation>
    <scope>NUCLEOTIDE SEQUENCE</scope>
</reference>